<proteinExistence type="predicted"/>
<dbReference type="Proteomes" id="UP000320231">
    <property type="component" value="Chromosome"/>
</dbReference>
<protein>
    <submittedName>
        <fullName evidence="1">Uncharacterized protein</fullName>
    </submittedName>
</protein>
<dbReference type="KEGG" id="hsr:HSBAA_58090"/>
<dbReference type="AlphaFoldDB" id="A0A455UGK1"/>
<organism evidence="1 2">
    <name type="scientific">Vreelandella sulfidaeris</name>
    <dbReference type="NCBI Taxonomy" id="115553"/>
    <lineage>
        <taxon>Bacteria</taxon>
        <taxon>Pseudomonadati</taxon>
        <taxon>Pseudomonadota</taxon>
        <taxon>Gammaproteobacteria</taxon>
        <taxon>Oceanospirillales</taxon>
        <taxon>Halomonadaceae</taxon>
        <taxon>Vreelandella</taxon>
    </lineage>
</organism>
<name>A0A455UGK1_9GAMM</name>
<dbReference type="InterPro" id="IPR038351">
    <property type="entry name" value="MCD_N_sf"/>
</dbReference>
<gene>
    <name evidence="1" type="ORF">HSBAA_58090</name>
</gene>
<dbReference type="EMBL" id="AP019514">
    <property type="protein sequence ID" value="BBI64503.1"/>
    <property type="molecule type" value="Genomic_DNA"/>
</dbReference>
<sequence>MNMMFLQELFNNITQRDALLRRRHPETLTPDHRQLVKACQKLLESDGEASSITLASRALAIYQHLSAAEKTVSLTV</sequence>
<reference evidence="1 2" key="1">
    <citation type="journal article" date="2019" name="Microbiol. Resour. Announc.">
        <title>Complete Genome Sequence of Halomonas sulfidaeris Strain Esulfide1 Isolated from a Metal Sulfide Rock at a Depth of 2,200 Meters, Obtained Using Nanopore Sequencing.</title>
        <authorList>
            <person name="Saito M."/>
            <person name="Nishigata A."/>
            <person name="Galipon J."/>
            <person name="Arakawa K."/>
        </authorList>
    </citation>
    <scope>NUCLEOTIDE SEQUENCE [LARGE SCALE GENOMIC DNA]</scope>
    <source>
        <strain evidence="1 2">ATCC BAA-803</strain>
    </source>
</reference>
<dbReference type="Gene3D" id="1.20.140.90">
    <property type="entry name" value="Malonyl-CoA decarboxylase, oligemerization domain"/>
    <property type="match status" value="1"/>
</dbReference>
<accession>A0A455UGK1</accession>
<evidence type="ECO:0000313" key="2">
    <source>
        <dbReference type="Proteomes" id="UP000320231"/>
    </source>
</evidence>
<evidence type="ECO:0000313" key="1">
    <source>
        <dbReference type="EMBL" id="BBI64503.1"/>
    </source>
</evidence>